<dbReference type="CDD" id="cd00130">
    <property type="entry name" value="PAS"/>
    <property type="match status" value="1"/>
</dbReference>
<gene>
    <name evidence="5" type="ORF">MNBD_GAMMA22-1126</name>
</gene>
<evidence type="ECO:0000256" key="1">
    <source>
        <dbReference type="SAM" id="Phobius"/>
    </source>
</evidence>
<dbReference type="SUPFAM" id="SSF55073">
    <property type="entry name" value="Nucleotide cyclase"/>
    <property type="match status" value="1"/>
</dbReference>
<dbReference type="CDD" id="cd01948">
    <property type="entry name" value="EAL"/>
    <property type="match status" value="1"/>
</dbReference>
<reference evidence="5" key="1">
    <citation type="submission" date="2018-06" db="EMBL/GenBank/DDBJ databases">
        <authorList>
            <person name="Zhirakovskaya E."/>
        </authorList>
    </citation>
    <scope>NUCLEOTIDE SEQUENCE</scope>
</reference>
<dbReference type="Pfam" id="PF00563">
    <property type="entry name" value="EAL"/>
    <property type="match status" value="1"/>
</dbReference>
<dbReference type="FunFam" id="3.30.70.270:FF:000001">
    <property type="entry name" value="Diguanylate cyclase domain protein"/>
    <property type="match status" value="1"/>
</dbReference>
<dbReference type="PANTHER" id="PTHR44757">
    <property type="entry name" value="DIGUANYLATE CYCLASE DGCP"/>
    <property type="match status" value="1"/>
</dbReference>
<dbReference type="SUPFAM" id="SSF141868">
    <property type="entry name" value="EAL domain-like"/>
    <property type="match status" value="1"/>
</dbReference>
<name>A0A3B1A7N8_9ZZZZ</name>
<dbReference type="Pfam" id="PF00990">
    <property type="entry name" value="GGDEF"/>
    <property type="match status" value="1"/>
</dbReference>
<dbReference type="Gene3D" id="3.30.450.20">
    <property type="entry name" value="PAS domain"/>
    <property type="match status" value="1"/>
</dbReference>
<dbReference type="InterPro" id="IPR000014">
    <property type="entry name" value="PAS"/>
</dbReference>
<dbReference type="Gene3D" id="3.30.70.270">
    <property type="match status" value="1"/>
</dbReference>
<dbReference type="SUPFAM" id="SSF55785">
    <property type="entry name" value="PYP-like sensor domain (PAS domain)"/>
    <property type="match status" value="1"/>
</dbReference>
<dbReference type="Gene3D" id="3.20.20.450">
    <property type="entry name" value="EAL domain"/>
    <property type="match status" value="1"/>
</dbReference>
<dbReference type="PROSITE" id="PS50112">
    <property type="entry name" value="PAS"/>
    <property type="match status" value="1"/>
</dbReference>
<feature type="transmembrane region" description="Helical" evidence="1">
    <location>
        <begin position="234"/>
        <end position="256"/>
    </location>
</feature>
<dbReference type="SMART" id="SM00052">
    <property type="entry name" value="EAL"/>
    <property type="match status" value="1"/>
</dbReference>
<dbReference type="PROSITE" id="PS50883">
    <property type="entry name" value="EAL"/>
    <property type="match status" value="1"/>
</dbReference>
<dbReference type="AlphaFoldDB" id="A0A3B1A7N8"/>
<dbReference type="SMART" id="SM00091">
    <property type="entry name" value="PAS"/>
    <property type="match status" value="1"/>
</dbReference>
<dbReference type="NCBIfam" id="TIGR00254">
    <property type="entry name" value="GGDEF"/>
    <property type="match status" value="1"/>
</dbReference>
<protein>
    <submittedName>
        <fullName evidence="5">Diguanylate cyclase/phosphodiesterase (GGDEF &amp; EAL domains) with PAS/PAC sensor(S)</fullName>
    </submittedName>
</protein>
<keyword evidence="1" id="KW-1133">Transmembrane helix</keyword>
<dbReference type="FunFam" id="3.20.20.450:FF:000001">
    <property type="entry name" value="Cyclic di-GMP phosphodiesterase yahA"/>
    <property type="match status" value="1"/>
</dbReference>
<dbReference type="CDD" id="cd01949">
    <property type="entry name" value="GGDEF"/>
    <property type="match status" value="1"/>
</dbReference>
<dbReference type="InterPro" id="IPR052155">
    <property type="entry name" value="Biofilm_reg_signaling"/>
</dbReference>
<dbReference type="EMBL" id="UOFS01000042">
    <property type="protein sequence ID" value="VAX00092.1"/>
    <property type="molecule type" value="Genomic_DNA"/>
</dbReference>
<feature type="domain" description="GGDEF" evidence="4">
    <location>
        <begin position="474"/>
        <end position="607"/>
    </location>
</feature>
<proteinExistence type="predicted"/>
<sequence>MTKTHPKTLSIPIHILGMIFIFALMITLVLLGWYTNQKIVMLEKQSKLKTNVLAKQELNSTLTKIIKNSAMLAEKFSNWDETKQQLQNSTYYKYWQLNRAPKFDFAPAHFDNINLYNNKGKPLSDFNDTSMPFSVSLNKIEPYVIMDFDNAHLYQQANISSNNNIKATGFLILKIDLAKALKNTNFKYLDINKLKYKSRTTQFIPAKNINQYFETTAVTNSEFNILEELFNNTLIRISIASLLLFLSFIILSIKYLGFPLRDLAQQIDLVGKGSKLTFEKHHDSFIQIAEFEKVYKSLNHYHDKLYLSENELRESELRIRTVLETVPDAIITLNRNLKIISINSATEKLFGHKNAFLLQKNIDCLLSDDSKDKFHHALANNYFDSNLTQDEQKQQFIGQHKSGYTFDTQCSLTSIELFGEKSYLFIAKDITDRKEYETRLTHLANFDSLTGLSNRTLFHDRLEHAISQAKRNDSQLSLLFIDLDRFKPINDTYGHHIGDLLLTTVAMRIKNCIREGDTLSRLSGDEFTIILEGIELDEDAAKIADNIIHTLRKPYNLKGNELFNSASIGISSYPNDDADFNNLIKNADTAMYRAKELGGNQYQFFTMDLNYRAEERLTLENKLRFALDKDLFSIEYQPKINIKNNTLSGIEALMRFTDPELGRIPPVSFIPLLEETGLINRAGEWIIRKACSQYMQWRQSGFPDLRMSINLSVYQFKEDKLVDNIFKIISDTKINPHNLEFEITESLLVENIEETTQALNRLHQKGIKISIDDFGTGYSSLAYLKKFPIDILKIDRSFVNDITTNEDDAIIVETIIAMARSLKLSITAEGVESVHQLNFLKERDCDEVQGYYFSKPLTSKQLIDFVKSESWKKIK</sequence>
<dbReference type="PROSITE" id="PS50887">
    <property type="entry name" value="GGDEF"/>
    <property type="match status" value="1"/>
</dbReference>
<feature type="transmembrane region" description="Helical" evidence="1">
    <location>
        <begin position="12"/>
        <end position="34"/>
    </location>
</feature>
<keyword evidence="1" id="KW-0812">Transmembrane</keyword>
<evidence type="ECO:0000313" key="5">
    <source>
        <dbReference type="EMBL" id="VAX00092.1"/>
    </source>
</evidence>
<organism evidence="5">
    <name type="scientific">hydrothermal vent metagenome</name>
    <dbReference type="NCBI Taxonomy" id="652676"/>
    <lineage>
        <taxon>unclassified sequences</taxon>
        <taxon>metagenomes</taxon>
        <taxon>ecological metagenomes</taxon>
    </lineage>
</organism>
<dbReference type="InterPro" id="IPR035919">
    <property type="entry name" value="EAL_sf"/>
</dbReference>
<keyword evidence="1" id="KW-0472">Membrane</keyword>
<evidence type="ECO:0000259" key="4">
    <source>
        <dbReference type="PROSITE" id="PS50887"/>
    </source>
</evidence>
<dbReference type="SMART" id="SM00267">
    <property type="entry name" value="GGDEF"/>
    <property type="match status" value="1"/>
</dbReference>
<dbReference type="InterPro" id="IPR035965">
    <property type="entry name" value="PAS-like_dom_sf"/>
</dbReference>
<dbReference type="InterPro" id="IPR000160">
    <property type="entry name" value="GGDEF_dom"/>
</dbReference>
<dbReference type="NCBIfam" id="TIGR00229">
    <property type="entry name" value="sensory_box"/>
    <property type="match status" value="1"/>
</dbReference>
<dbReference type="Pfam" id="PF13426">
    <property type="entry name" value="PAS_9"/>
    <property type="match status" value="1"/>
</dbReference>
<dbReference type="InterPro" id="IPR001633">
    <property type="entry name" value="EAL_dom"/>
</dbReference>
<evidence type="ECO:0000259" key="2">
    <source>
        <dbReference type="PROSITE" id="PS50112"/>
    </source>
</evidence>
<dbReference type="PANTHER" id="PTHR44757:SF2">
    <property type="entry name" value="BIOFILM ARCHITECTURE MAINTENANCE PROTEIN MBAA"/>
    <property type="match status" value="1"/>
</dbReference>
<feature type="domain" description="PAS" evidence="2">
    <location>
        <begin position="315"/>
        <end position="386"/>
    </location>
</feature>
<dbReference type="InterPro" id="IPR043128">
    <property type="entry name" value="Rev_trsase/Diguanyl_cyclase"/>
</dbReference>
<evidence type="ECO:0000259" key="3">
    <source>
        <dbReference type="PROSITE" id="PS50883"/>
    </source>
</evidence>
<feature type="domain" description="EAL" evidence="3">
    <location>
        <begin position="616"/>
        <end position="870"/>
    </location>
</feature>
<accession>A0A3B1A7N8</accession>
<dbReference type="InterPro" id="IPR029787">
    <property type="entry name" value="Nucleotide_cyclase"/>
</dbReference>